<proteinExistence type="predicted"/>
<dbReference type="GO" id="GO:1901137">
    <property type="term" value="P:carbohydrate derivative biosynthetic process"/>
    <property type="evidence" value="ECO:0007669"/>
    <property type="project" value="UniProtKB-ARBA"/>
</dbReference>
<keyword evidence="4" id="KW-0808">Transferase</keyword>
<evidence type="ECO:0000256" key="5">
    <source>
        <dbReference type="ARBA" id="ARBA00023136"/>
    </source>
</evidence>
<reference evidence="8" key="1">
    <citation type="submission" date="2018-06" db="EMBL/GenBank/DDBJ databases">
        <authorList>
            <person name="Zhirakovskaya E."/>
        </authorList>
    </citation>
    <scope>NUCLEOTIDE SEQUENCE</scope>
</reference>
<dbReference type="EMBL" id="UOFK01000111">
    <property type="protein sequence ID" value="VAW77147.1"/>
    <property type="molecule type" value="Genomic_DNA"/>
</dbReference>
<dbReference type="Pfam" id="PF03279">
    <property type="entry name" value="Lip_A_acyltrans"/>
    <property type="match status" value="1"/>
</dbReference>
<evidence type="ECO:0000256" key="2">
    <source>
        <dbReference type="ARBA" id="ARBA00022475"/>
    </source>
</evidence>
<evidence type="ECO:0000256" key="3">
    <source>
        <dbReference type="ARBA" id="ARBA00022519"/>
    </source>
</evidence>
<evidence type="ECO:0000256" key="1">
    <source>
        <dbReference type="ARBA" id="ARBA00004533"/>
    </source>
</evidence>
<gene>
    <name evidence="8" type="ORF">MNBD_GAMMA13-802</name>
</gene>
<evidence type="ECO:0000313" key="8">
    <source>
        <dbReference type="EMBL" id="VAW77147.1"/>
    </source>
</evidence>
<keyword evidence="6" id="KW-0012">Acyltransferase</keyword>
<organism evidence="8">
    <name type="scientific">hydrothermal vent metagenome</name>
    <dbReference type="NCBI Taxonomy" id="652676"/>
    <lineage>
        <taxon>unclassified sequences</taxon>
        <taxon>metagenomes</taxon>
        <taxon>ecological metagenomes</taxon>
    </lineage>
</organism>
<dbReference type="InterPro" id="IPR004960">
    <property type="entry name" value="LipA_acyltrans"/>
</dbReference>
<dbReference type="GO" id="GO:0005886">
    <property type="term" value="C:plasma membrane"/>
    <property type="evidence" value="ECO:0007669"/>
    <property type="project" value="UniProtKB-SubCell"/>
</dbReference>
<dbReference type="InterPro" id="IPR014548">
    <property type="entry name" value="Ac_Trasf"/>
</dbReference>
<dbReference type="GO" id="GO:0016746">
    <property type="term" value="F:acyltransferase activity"/>
    <property type="evidence" value="ECO:0007669"/>
    <property type="project" value="UniProtKB-KW"/>
</dbReference>
<dbReference type="GO" id="GO:0008610">
    <property type="term" value="P:lipid biosynthetic process"/>
    <property type="evidence" value="ECO:0007669"/>
    <property type="project" value="UniProtKB-ARBA"/>
</dbReference>
<feature type="transmembrane region" description="Helical" evidence="7">
    <location>
        <begin position="27"/>
        <end position="44"/>
    </location>
</feature>
<dbReference type="PANTHER" id="PTHR30606:SF9">
    <property type="entry name" value="LIPID A BIOSYNTHESIS LAUROYLTRANSFERASE"/>
    <property type="match status" value="1"/>
</dbReference>
<accession>A0A3B0YNJ6</accession>
<dbReference type="CDD" id="cd07984">
    <property type="entry name" value="LPLAT_LABLAT-like"/>
    <property type="match status" value="1"/>
</dbReference>
<evidence type="ECO:0008006" key="9">
    <source>
        <dbReference type="Google" id="ProtNLM"/>
    </source>
</evidence>
<sequence>MSQWLSEKERGALWTIRFMSRLCSRRYRWLAELLLYPVVGYFFLTAGRRLQASRHFFERASGHFSAIDHYRQLMCFARSLLDRIAILSGGAAHFQINSNGREQLVEAQRRGKGVILLGSHLGNFEASKALIKDRADINVHVVAYFGGSQKIRNVLDELQPELATQVIDPTEADAVFHMRDVIEAGGILAILGDRTGFGERTLQVDFLGEPAQLPAGPYFLAAALHCPVYCFFGMRVGTGRYDTYMVKLADRIRLTRGQRAEQAQVYAQRFADLLADKARNYPYNWFNFYEFWNAPDS</sequence>
<keyword evidence="2" id="KW-1003">Cell membrane</keyword>
<dbReference type="PIRSF" id="PIRSF028561">
    <property type="entry name" value="Ac_Trasf"/>
    <property type="match status" value="1"/>
</dbReference>
<dbReference type="PANTHER" id="PTHR30606">
    <property type="entry name" value="LIPID A BIOSYNTHESIS LAUROYL ACYLTRANSFERASE"/>
    <property type="match status" value="1"/>
</dbReference>
<keyword evidence="5 7" id="KW-0472">Membrane</keyword>
<keyword evidence="7" id="KW-1133">Transmembrane helix</keyword>
<evidence type="ECO:0000256" key="4">
    <source>
        <dbReference type="ARBA" id="ARBA00022679"/>
    </source>
</evidence>
<dbReference type="AlphaFoldDB" id="A0A3B0YNJ6"/>
<protein>
    <recommendedName>
        <fullName evidence="9">Lysophospholipid acyltransferase</fullName>
    </recommendedName>
</protein>
<keyword evidence="3" id="KW-0997">Cell inner membrane</keyword>
<evidence type="ECO:0000256" key="7">
    <source>
        <dbReference type="SAM" id="Phobius"/>
    </source>
</evidence>
<comment type="subcellular location">
    <subcellularLocation>
        <location evidence="1">Cell inner membrane</location>
    </subcellularLocation>
</comment>
<evidence type="ECO:0000256" key="6">
    <source>
        <dbReference type="ARBA" id="ARBA00023315"/>
    </source>
</evidence>
<keyword evidence="7" id="KW-0812">Transmembrane</keyword>
<name>A0A3B0YNJ6_9ZZZZ</name>